<comment type="caution">
    <text evidence="2">The sequence shown here is derived from an EMBL/GenBank/DDBJ whole genome shotgun (WGS) entry which is preliminary data.</text>
</comment>
<dbReference type="Proteomes" id="UP001224516">
    <property type="component" value="Unassembled WGS sequence"/>
</dbReference>
<dbReference type="Gene3D" id="3.40.190.10">
    <property type="entry name" value="Periplasmic binding protein-like II"/>
    <property type="match status" value="2"/>
</dbReference>
<accession>A0ABU8UWT8</accession>
<gene>
    <name evidence="2" type="ORF">QCL97_001415</name>
</gene>
<name>A0ABU8UWT8_9NEIS</name>
<evidence type="ECO:0000256" key="1">
    <source>
        <dbReference type="SAM" id="SignalP"/>
    </source>
</evidence>
<dbReference type="PANTHER" id="PTHR38834:SF3">
    <property type="entry name" value="SOLUTE-BINDING PROTEIN FAMILY 3_N-TERMINAL DOMAIN-CONTAINING PROTEIN"/>
    <property type="match status" value="1"/>
</dbReference>
<evidence type="ECO:0000313" key="2">
    <source>
        <dbReference type="EMBL" id="MEJ8673370.1"/>
    </source>
</evidence>
<reference evidence="2 3" key="1">
    <citation type="submission" date="2023-12" db="EMBL/GenBank/DDBJ databases">
        <title>Evaluation and characterization of a potential secondary metabolite violacein from indigenous Chromobacterium amazonense SAM215.</title>
        <authorList>
            <person name="Tarafdar M.R."/>
            <person name="Abedin S.M."/>
            <person name="Atiqua A."/>
            <person name="Saha A."/>
            <person name="Khan S.N."/>
        </authorList>
    </citation>
    <scope>NUCLEOTIDE SEQUENCE [LARGE SCALE GENOMIC DNA]</scope>
    <source>
        <strain evidence="2 3">SAM215</strain>
    </source>
</reference>
<dbReference type="EMBL" id="JAVFJF020000002">
    <property type="protein sequence ID" value="MEJ8673370.1"/>
    <property type="molecule type" value="Genomic_DNA"/>
</dbReference>
<dbReference type="SUPFAM" id="SSF53850">
    <property type="entry name" value="Periplasmic binding protein-like II"/>
    <property type="match status" value="1"/>
</dbReference>
<evidence type="ECO:0000313" key="3">
    <source>
        <dbReference type="Proteomes" id="UP001224516"/>
    </source>
</evidence>
<keyword evidence="1" id="KW-0732">Signal</keyword>
<feature type="chain" id="PRO_5045923262" evidence="1">
    <location>
        <begin position="19"/>
        <end position="245"/>
    </location>
</feature>
<organism evidence="2 3">
    <name type="scientific">Chromobacterium amazonense</name>
    <dbReference type="NCBI Taxonomy" id="1382803"/>
    <lineage>
        <taxon>Bacteria</taxon>
        <taxon>Pseudomonadati</taxon>
        <taxon>Pseudomonadota</taxon>
        <taxon>Betaproteobacteria</taxon>
        <taxon>Neisseriales</taxon>
        <taxon>Chromobacteriaceae</taxon>
        <taxon>Chromobacterium</taxon>
    </lineage>
</organism>
<dbReference type="PANTHER" id="PTHR38834">
    <property type="entry name" value="PERIPLASMIC SUBSTRATE BINDING PROTEIN FAMILY 3"/>
    <property type="match status" value="1"/>
</dbReference>
<proteinExistence type="predicted"/>
<keyword evidence="3" id="KW-1185">Reference proteome</keyword>
<protein>
    <submittedName>
        <fullName evidence="2">Transporter substrate-binding domain-containing protein</fullName>
    </submittedName>
</protein>
<sequence length="245" mass="26641">MRLLCVLCALLFCPPSGAVTALGGVAPPYVLPQPPAQGFAIAVLQEASKRLGEPLQISIQPLVRTLTIGSTQARVLIVPPCRTPQREPLLQWVAPLVSEDFLLINRQGSTISQTKLDGLHVGVVRNSVGHELSKRLQGVVIEIADDEINNARKLAAGHIDVWLAAWNSARYAQRQAGLPLPMLQRGQVLLRCTTYLAASRDFPAASLAPWQRALEEIRSDGTMLQLAKRCDIITPTQLPPPALKH</sequence>
<feature type="signal peptide" evidence="1">
    <location>
        <begin position="1"/>
        <end position="18"/>
    </location>
</feature>